<comment type="caution">
    <text evidence="1">The sequence shown here is derived from an EMBL/GenBank/DDBJ whole genome shotgun (WGS) entry which is preliminary data.</text>
</comment>
<accession>A0A5Y8W0K4</accession>
<name>A0A5Y8W0K4_CAMJU</name>
<proteinExistence type="predicted"/>
<evidence type="ECO:0000313" key="1">
    <source>
        <dbReference type="EMBL" id="ECQ5611660.1"/>
    </source>
</evidence>
<dbReference type="AlphaFoldDB" id="A0A5Y8W0K4"/>
<dbReference type="EMBL" id="AAKBNA010000024">
    <property type="protein sequence ID" value="ECQ5611660.1"/>
    <property type="molecule type" value="Genomic_DNA"/>
</dbReference>
<organism evidence="1">
    <name type="scientific">Campylobacter jejuni</name>
    <dbReference type="NCBI Taxonomy" id="197"/>
    <lineage>
        <taxon>Bacteria</taxon>
        <taxon>Pseudomonadati</taxon>
        <taxon>Campylobacterota</taxon>
        <taxon>Epsilonproteobacteria</taxon>
        <taxon>Campylobacterales</taxon>
        <taxon>Campylobacteraceae</taxon>
        <taxon>Campylobacter</taxon>
    </lineage>
</organism>
<gene>
    <name evidence="1" type="ORF">FZK63_05970</name>
</gene>
<protein>
    <submittedName>
        <fullName evidence="1">Uncharacterized protein</fullName>
    </submittedName>
</protein>
<sequence length="59" mass="7093">MLFFIKKPLNFHYLVNIYFTIKKFKKGLKLLHIIIYKCKNFTIKKFKKGLKNPSGLKLC</sequence>
<reference evidence="1" key="1">
    <citation type="submission" date="2019-08" db="EMBL/GenBank/DDBJ databases">
        <authorList>
            <person name="Ashton P.M."/>
            <person name="Dallman T."/>
            <person name="Nair S."/>
            <person name="De Pinna E."/>
            <person name="Peters T."/>
            <person name="Grant K."/>
        </authorList>
    </citation>
    <scope>NUCLEOTIDE SEQUENCE</scope>
    <source>
        <strain evidence="1">275664</strain>
    </source>
</reference>